<dbReference type="AlphaFoldDB" id="A0A3D8YFD3"/>
<dbReference type="PROSITE" id="PS00523">
    <property type="entry name" value="SULFATASE_1"/>
    <property type="match status" value="1"/>
</dbReference>
<keyword evidence="2" id="KW-0479">Metal-binding</keyword>
<dbReference type="GO" id="GO:0046872">
    <property type="term" value="F:metal ion binding"/>
    <property type="evidence" value="ECO:0007669"/>
    <property type="project" value="UniProtKB-KW"/>
</dbReference>
<feature type="domain" description="Sulfatase N-terminal" evidence="6">
    <location>
        <begin position="27"/>
        <end position="317"/>
    </location>
</feature>
<dbReference type="Gene3D" id="1.25.10.10">
    <property type="entry name" value="Leucine-rich Repeat Variant"/>
    <property type="match status" value="1"/>
</dbReference>
<dbReference type="InterPro" id="IPR000917">
    <property type="entry name" value="Sulfatase_N"/>
</dbReference>
<dbReference type="Proteomes" id="UP000256373">
    <property type="component" value="Unassembled WGS sequence"/>
</dbReference>
<evidence type="ECO:0000256" key="4">
    <source>
        <dbReference type="ARBA" id="ARBA00022837"/>
    </source>
</evidence>
<evidence type="ECO:0000256" key="5">
    <source>
        <dbReference type="SAM" id="SignalP"/>
    </source>
</evidence>
<evidence type="ECO:0000256" key="1">
    <source>
        <dbReference type="ARBA" id="ARBA00008779"/>
    </source>
</evidence>
<dbReference type="OrthoDB" id="9789742at2"/>
<reference evidence="7 8" key="1">
    <citation type="submission" date="2018-07" db="EMBL/GenBank/DDBJ databases">
        <title>Dyadobacter roseus sp. nov., isolated from rose rhizosphere soil.</title>
        <authorList>
            <person name="Chen L."/>
        </authorList>
    </citation>
    <scope>NUCLEOTIDE SEQUENCE [LARGE SCALE GENOMIC DNA]</scope>
    <source>
        <strain evidence="7 8">RS19</strain>
    </source>
</reference>
<dbReference type="RefSeq" id="WP_115830221.1">
    <property type="nucleotide sequence ID" value="NZ_QNUL01000004.1"/>
</dbReference>
<comment type="caution">
    <text evidence="7">The sequence shown here is derived from an EMBL/GenBank/DDBJ whole genome shotgun (WGS) entry which is preliminary data.</text>
</comment>
<dbReference type="EMBL" id="QNUL01000004">
    <property type="protein sequence ID" value="REA62915.1"/>
    <property type="molecule type" value="Genomic_DNA"/>
</dbReference>
<dbReference type="InterPro" id="IPR011989">
    <property type="entry name" value="ARM-like"/>
</dbReference>
<gene>
    <name evidence="7" type="ORF">DSL64_08365</name>
</gene>
<evidence type="ECO:0000313" key="7">
    <source>
        <dbReference type="EMBL" id="REA62915.1"/>
    </source>
</evidence>
<evidence type="ECO:0000259" key="6">
    <source>
        <dbReference type="Pfam" id="PF00884"/>
    </source>
</evidence>
<comment type="similarity">
    <text evidence="1">Belongs to the sulfatase family.</text>
</comment>
<dbReference type="SUPFAM" id="SSF53649">
    <property type="entry name" value="Alkaline phosphatase-like"/>
    <property type="match status" value="1"/>
</dbReference>
<evidence type="ECO:0000313" key="8">
    <source>
        <dbReference type="Proteomes" id="UP000256373"/>
    </source>
</evidence>
<accession>A0A3D8YFD3</accession>
<dbReference type="Gene3D" id="3.40.720.10">
    <property type="entry name" value="Alkaline Phosphatase, subunit A"/>
    <property type="match status" value="1"/>
</dbReference>
<dbReference type="InterPro" id="IPR017850">
    <property type="entry name" value="Alkaline_phosphatase_core_sf"/>
</dbReference>
<evidence type="ECO:0000256" key="2">
    <source>
        <dbReference type="ARBA" id="ARBA00022723"/>
    </source>
</evidence>
<dbReference type="SUPFAM" id="SSF48371">
    <property type="entry name" value="ARM repeat"/>
    <property type="match status" value="1"/>
</dbReference>
<keyword evidence="5" id="KW-0732">Signal</keyword>
<dbReference type="Pfam" id="PF13646">
    <property type="entry name" value="HEAT_2"/>
    <property type="match status" value="1"/>
</dbReference>
<sequence length="634" mass="71285">MRLKSFILLLASTVLASRAVSQPDQRPNILWIVSEDNSPFIGAYSDQFATTPVLDKLASEGILYQNAFCTAAVCAPSRSTLITGMYPSSMGTENMRSNYPVPSFVKFFPRYLREAGYYTTNNAKKDYNTTDQTEAWDESSKQATYLNRAPGQPFFAVFNLETTHESSIFPAAAKRQMYAQFASAQQANTVQLQEPTPEHDPEKVRIPAYHPKTAEMKHDWALYYDKMQQMDAQVGKILQELDKQGLSQNTIVFYYADNGGILARSKRFMNESGLRIPLIIRIPERYRAASPLKAGSATDRLVDFTDFAPTVLSLAGITIPKYMQGKAFLGASVRPEDEKALAFGSRGRMDAGIDLVRTVRDKKYRYVANFMPHKIYGQHIKFMWMASSMQSWEREFKAGRLNQIQSAFFKEKPSEELYDVSADADNVINLADKPEFKQVLETLRKDTFDKIISLNDPGFIPESGLEDISKTTTPYDYARSGKYDINQVLKIAVAASSRDQSKLPLLIKSMSDKDPVIRYWAATGALVLADRAKTASKQLIKLLDDPTDYVQVAAAEALYKLGDKDKALSAWYRNLSSSNTMLRVQILSALTVVSPAELEPIRKDLIQLSKNKASEYDSNAAEFLLSRLEEKTDK</sequence>
<dbReference type="PANTHER" id="PTHR42693">
    <property type="entry name" value="ARYLSULFATASE FAMILY MEMBER"/>
    <property type="match status" value="1"/>
</dbReference>
<keyword evidence="3" id="KW-0378">Hydrolase</keyword>
<name>A0A3D8YFD3_9BACT</name>
<evidence type="ECO:0000256" key="3">
    <source>
        <dbReference type="ARBA" id="ARBA00022801"/>
    </source>
</evidence>
<protein>
    <submittedName>
        <fullName evidence="7">Sulfatase</fullName>
    </submittedName>
</protein>
<dbReference type="InterPro" id="IPR050738">
    <property type="entry name" value="Sulfatase"/>
</dbReference>
<organism evidence="7 8">
    <name type="scientific">Dyadobacter luteus</name>
    <dbReference type="NCBI Taxonomy" id="2259619"/>
    <lineage>
        <taxon>Bacteria</taxon>
        <taxon>Pseudomonadati</taxon>
        <taxon>Bacteroidota</taxon>
        <taxon>Cytophagia</taxon>
        <taxon>Cytophagales</taxon>
        <taxon>Spirosomataceae</taxon>
        <taxon>Dyadobacter</taxon>
    </lineage>
</organism>
<dbReference type="InterPro" id="IPR016024">
    <property type="entry name" value="ARM-type_fold"/>
</dbReference>
<keyword evidence="8" id="KW-1185">Reference proteome</keyword>
<dbReference type="InterPro" id="IPR024607">
    <property type="entry name" value="Sulfatase_CS"/>
</dbReference>
<dbReference type="Pfam" id="PF00884">
    <property type="entry name" value="Sulfatase"/>
    <property type="match status" value="1"/>
</dbReference>
<dbReference type="CDD" id="cd16027">
    <property type="entry name" value="SGSH"/>
    <property type="match status" value="1"/>
</dbReference>
<feature type="chain" id="PRO_5017819920" evidence="5">
    <location>
        <begin position="17"/>
        <end position="634"/>
    </location>
</feature>
<keyword evidence="4" id="KW-0106">Calcium</keyword>
<proteinExistence type="inferred from homology"/>
<dbReference type="PANTHER" id="PTHR42693:SF53">
    <property type="entry name" value="ENDO-4-O-SULFATASE"/>
    <property type="match status" value="1"/>
</dbReference>
<feature type="signal peptide" evidence="5">
    <location>
        <begin position="1"/>
        <end position="16"/>
    </location>
</feature>
<dbReference type="GO" id="GO:0004065">
    <property type="term" value="F:arylsulfatase activity"/>
    <property type="evidence" value="ECO:0007669"/>
    <property type="project" value="TreeGrafter"/>
</dbReference>